<keyword evidence="1" id="KW-0812">Transmembrane</keyword>
<comment type="caution">
    <text evidence="3">The sequence shown here is derived from an EMBL/GenBank/DDBJ whole genome shotgun (WGS) entry which is preliminary data.</text>
</comment>
<protein>
    <submittedName>
        <fullName evidence="3">Solute carrier family 35 member E2</fullName>
    </submittedName>
</protein>
<dbReference type="AlphaFoldDB" id="A0AAV4VD86"/>
<feature type="transmembrane region" description="Helical" evidence="1">
    <location>
        <begin position="69"/>
        <end position="92"/>
    </location>
</feature>
<dbReference type="Pfam" id="PF03151">
    <property type="entry name" value="TPT"/>
    <property type="match status" value="1"/>
</dbReference>
<sequence>MNSESIPNLHREQYELSHSELSECIMEDDKSNLVNGFDDKDIHFHYSFLNKYILAYEQGDPALLGSAQLLMCVGSLRFATLILGLIALWFVPVSFAETVKSSAPVFTVFLAWLLMGEKNKLACLYISSSNNGRLSSMQC</sequence>
<reference evidence="3 4" key="1">
    <citation type="submission" date="2021-06" db="EMBL/GenBank/DDBJ databases">
        <title>Caerostris extrusa draft genome.</title>
        <authorList>
            <person name="Kono N."/>
            <person name="Arakawa K."/>
        </authorList>
    </citation>
    <scope>NUCLEOTIDE SEQUENCE [LARGE SCALE GENOMIC DNA]</scope>
</reference>
<proteinExistence type="predicted"/>
<feature type="domain" description="Sugar phosphate transporter" evidence="2">
    <location>
        <begin position="69"/>
        <end position="123"/>
    </location>
</feature>
<accession>A0AAV4VD86</accession>
<evidence type="ECO:0000259" key="2">
    <source>
        <dbReference type="Pfam" id="PF03151"/>
    </source>
</evidence>
<dbReference type="SUPFAM" id="SSF103481">
    <property type="entry name" value="Multidrug resistance efflux transporter EmrE"/>
    <property type="match status" value="1"/>
</dbReference>
<keyword evidence="1" id="KW-0472">Membrane</keyword>
<keyword evidence="4" id="KW-1185">Reference proteome</keyword>
<evidence type="ECO:0000313" key="4">
    <source>
        <dbReference type="Proteomes" id="UP001054945"/>
    </source>
</evidence>
<organism evidence="3 4">
    <name type="scientific">Caerostris extrusa</name>
    <name type="common">Bark spider</name>
    <name type="synonym">Caerostris bankana</name>
    <dbReference type="NCBI Taxonomy" id="172846"/>
    <lineage>
        <taxon>Eukaryota</taxon>
        <taxon>Metazoa</taxon>
        <taxon>Ecdysozoa</taxon>
        <taxon>Arthropoda</taxon>
        <taxon>Chelicerata</taxon>
        <taxon>Arachnida</taxon>
        <taxon>Araneae</taxon>
        <taxon>Araneomorphae</taxon>
        <taxon>Entelegynae</taxon>
        <taxon>Araneoidea</taxon>
        <taxon>Araneidae</taxon>
        <taxon>Caerostris</taxon>
    </lineage>
</organism>
<keyword evidence="1" id="KW-1133">Transmembrane helix</keyword>
<gene>
    <name evidence="3" type="primary">X975_04015</name>
    <name evidence="3" type="ORF">CEXT_81191</name>
</gene>
<dbReference type="EMBL" id="BPLR01014316">
    <property type="protein sequence ID" value="GIY68048.1"/>
    <property type="molecule type" value="Genomic_DNA"/>
</dbReference>
<dbReference type="InterPro" id="IPR037185">
    <property type="entry name" value="EmrE-like"/>
</dbReference>
<dbReference type="InterPro" id="IPR004853">
    <property type="entry name" value="Sugar_P_trans_dom"/>
</dbReference>
<dbReference type="Proteomes" id="UP001054945">
    <property type="component" value="Unassembled WGS sequence"/>
</dbReference>
<name>A0AAV4VD86_CAEEX</name>
<evidence type="ECO:0000313" key="3">
    <source>
        <dbReference type="EMBL" id="GIY68048.1"/>
    </source>
</evidence>
<evidence type="ECO:0000256" key="1">
    <source>
        <dbReference type="SAM" id="Phobius"/>
    </source>
</evidence>